<comment type="similarity">
    <text evidence="1">Belongs to the LysR transcriptional regulatory family.</text>
</comment>
<dbReference type="EMBL" id="JAHXZN010000017">
    <property type="protein sequence ID" value="MBW6533260.1"/>
    <property type="molecule type" value="Genomic_DNA"/>
</dbReference>
<dbReference type="Gene3D" id="3.40.190.10">
    <property type="entry name" value="Periplasmic binding protein-like II"/>
    <property type="match status" value="2"/>
</dbReference>
<dbReference type="Pfam" id="PF03466">
    <property type="entry name" value="LysR_substrate"/>
    <property type="match status" value="1"/>
</dbReference>
<dbReference type="PRINTS" id="PR00039">
    <property type="entry name" value="HTHLYSR"/>
</dbReference>
<reference evidence="6 7" key="1">
    <citation type="submission" date="2021-07" db="EMBL/GenBank/DDBJ databases">
        <title>Sphingomonas sp.</title>
        <authorList>
            <person name="Feng G."/>
            <person name="Li J."/>
            <person name="Pan M."/>
        </authorList>
    </citation>
    <scope>NUCLEOTIDE SEQUENCE [LARGE SCALE GENOMIC DNA]</scope>
    <source>
        <strain evidence="6 7">RRHST34</strain>
    </source>
</reference>
<dbReference type="InterPro" id="IPR005119">
    <property type="entry name" value="LysR_subst-bd"/>
</dbReference>
<dbReference type="SUPFAM" id="SSF53850">
    <property type="entry name" value="Periplasmic binding protein-like II"/>
    <property type="match status" value="1"/>
</dbReference>
<evidence type="ECO:0000313" key="6">
    <source>
        <dbReference type="EMBL" id="MBW6533260.1"/>
    </source>
</evidence>
<dbReference type="CDD" id="cd08414">
    <property type="entry name" value="PBP2_LTTR_aromatics_like"/>
    <property type="match status" value="1"/>
</dbReference>
<keyword evidence="3" id="KW-0238">DNA-binding</keyword>
<organism evidence="6 7">
    <name type="scientific">Sphingomonas citri</name>
    <dbReference type="NCBI Taxonomy" id="2862499"/>
    <lineage>
        <taxon>Bacteria</taxon>
        <taxon>Pseudomonadati</taxon>
        <taxon>Pseudomonadota</taxon>
        <taxon>Alphaproteobacteria</taxon>
        <taxon>Sphingomonadales</taxon>
        <taxon>Sphingomonadaceae</taxon>
        <taxon>Sphingomonas</taxon>
    </lineage>
</organism>
<feature type="domain" description="HTH lysR-type" evidence="5">
    <location>
        <begin position="1"/>
        <end position="58"/>
    </location>
</feature>
<keyword evidence="4" id="KW-0804">Transcription</keyword>
<name>A0ABS7BUI7_9SPHN</name>
<evidence type="ECO:0000259" key="5">
    <source>
        <dbReference type="PROSITE" id="PS50931"/>
    </source>
</evidence>
<dbReference type="PROSITE" id="PS50931">
    <property type="entry name" value="HTH_LYSR"/>
    <property type="match status" value="1"/>
</dbReference>
<sequence>MELRHLRYFVQVAKDLHFARAAARLGISQPPLSQQIRQLEDELGVRLLDRTSRRVTLTYAGTMFLEAARRTLVEADTAAAVARRAARGELGELRVGFNASAPFIPQVAAAIHTYRLRYPDVQLALSEIAGPAQVAAILADALDVGFLRSAAPPALPPELTASRILRERLVVAARPDHPLAGRRGLRLADAAAYPLVVYASDRSGGFTEELFALMRAAGAEPRVAQTVREVSTLLGLVAAGVGITVVAESLCALQSAGLVYTALADESAVSAMWLVHAAASPPAAAHFAAIVTAGAA</sequence>
<dbReference type="Gene3D" id="1.10.10.10">
    <property type="entry name" value="Winged helix-like DNA-binding domain superfamily/Winged helix DNA-binding domain"/>
    <property type="match status" value="1"/>
</dbReference>
<evidence type="ECO:0000256" key="4">
    <source>
        <dbReference type="ARBA" id="ARBA00023163"/>
    </source>
</evidence>
<keyword evidence="7" id="KW-1185">Reference proteome</keyword>
<proteinExistence type="inferred from homology"/>
<dbReference type="SUPFAM" id="SSF46785">
    <property type="entry name" value="Winged helix' DNA-binding domain"/>
    <property type="match status" value="1"/>
</dbReference>
<protein>
    <submittedName>
        <fullName evidence="6">LysR family transcriptional regulator</fullName>
    </submittedName>
</protein>
<dbReference type="InterPro" id="IPR036390">
    <property type="entry name" value="WH_DNA-bd_sf"/>
</dbReference>
<evidence type="ECO:0000256" key="2">
    <source>
        <dbReference type="ARBA" id="ARBA00023015"/>
    </source>
</evidence>
<dbReference type="InterPro" id="IPR000847">
    <property type="entry name" value="LysR_HTH_N"/>
</dbReference>
<dbReference type="Proteomes" id="UP000759103">
    <property type="component" value="Unassembled WGS sequence"/>
</dbReference>
<dbReference type="PANTHER" id="PTHR30346">
    <property type="entry name" value="TRANSCRIPTIONAL DUAL REGULATOR HCAR-RELATED"/>
    <property type="match status" value="1"/>
</dbReference>
<dbReference type="Pfam" id="PF00126">
    <property type="entry name" value="HTH_1"/>
    <property type="match status" value="1"/>
</dbReference>
<accession>A0ABS7BUI7</accession>
<evidence type="ECO:0000256" key="3">
    <source>
        <dbReference type="ARBA" id="ARBA00023125"/>
    </source>
</evidence>
<evidence type="ECO:0000256" key="1">
    <source>
        <dbReference type="ARBA" id="ARBA00009437"/>
    </source>
</evidence>
<dbReference type="InterPro" id="IPR036388">
    <property type="entry name" value="WH-like_DNA-bd_sf"/>
</dbReference>
<keyword evidence="2" id="KW-0805">Transcription regulation</keyword>
<gene>
    <name evidence="6" type="ORF">KZ820_21170</name>
</gene>
<dbReference type="RefSeq" id="WP_219750780.1">
    <property type="nucleotide sequence ID" value="NZ_JAHXZN010000017.1"/>
</dbReference>
<comment type="caution">
    <text evidence="6">The sequence shown here is derived from an EMBL/GenBank/DDBJ whole genome shotgun (WGS) entry which is preliminary data.</text>
</comment>
<evidence type="ECO:0000313" key="7">
    <source>
        <dbReference type="Proteomes" id="UP000759103"/>
    </source>
</evidence>
<dbReference type="PANTHER" id="PTHR30346:SF17">
    <property type="entry name" value="LYSR FAMILY TRANSCRIPTIONAL REGULATOR"/>
    <property type="match status" value="1"/>
</dbReference>